<gene>
    <name evidence="2" type="ORF">C8E99_0702</name>
</gene>
<dbReference type="Proteomes" id="UP000256727">
    <property type="component" value="Unassembled WGS sequence"/>
</dbReference>
<evidence type="ECO:0000313" key="2">
    <source>
        <dbReference type="EMBL" id="REE02912.1"/>
    </source>
</evidence>
<proteinExistence type="predicted"/>
<dbReference type="InterPro" id="IPR003615">
    <property type="entry name" value="HNH_nuc"/>
</dbReference>
<dbReference type="SMART" id="SM00507">
    <property type="entry name" value="HNHc"/>
    <property type="match status" value="1"/>
</dbReference>
<dbReference type="EMBL" id="QREH01000001">
    <property type="protein sequence ID" value="REE02912.1"/>
    <property type="molecule type" value="Genomic_DNA"/>
</dbReference>
<accession>A0A3D9L9W4</accession>
<dbReference type="AlphaFoldDB" id="A0A3D9L9W4"/>
<organism evidence="2 3">
    <name type="scientific">Citricoccus muralis</name>
    <dbReference type="NCBI Taxonomy" id="169134"/>
    <lineage>
        <taxon>Bacteria</taxon>
        <taxon>Bacillati</taxon>
        <taxon>Actinomycetota</taxon>
        <taxon>Actinomycetes</taxon>
        <taxon>Micrococcales</taxon>
        <taxon>Micrococcaceae</taxon>
        <taxon>Citricoccus</taxon>
    </lineage>
</organism>
<name>A0A3D9L9W4_9MICC</name>
<dbReference type="CDD" id="cd00085">
    <property type="entry name" value="HNHc"/>
    <property type="match status" value="1"/>
</dbReference>
<comment type="caution">
    <text evidence="2">The sequence shown here is derived from an EMBL/GenBank/DDBJ whole genome shotgun (WGS) entry which is preliminary data.</text>
</comment>
<dbReference type="OrthoDB" id="5241234at2"/>
<keyword evidence="3" id="KW-1185">Reference proteome</keyword>
<reference evidence="2 3" key="1">
    <citation type="submission" date="2018-07" db="EMBL/GenBank/DDBJ databases">
        <title>Sequencing the genomes of 1000 actinobacteria strains.</title>
        <authorList>
            <person name="Klenk H.-P."/>
        </authorList>
    </citation>
    <scope>NUCLEOTIDE SEQUENCE [LARGE SCALE GENOMIC DNA]</scope>
    <source>
        <strain evidence="2 3">DSM 14442</strain>
    </source>
</reference>
<protein>
    <submittedName>
        <fullName evidence="2">Uncharacterized protein DUF222</fullName>
    </submittedName>
</protein>
<sequence>MEEFLRVASALGTADRAGRDACLSTSSATSGPLDDVTGALSGWPEGSEQLTVIRQALAGMASAGTEAEAIDRIRVLESLKSTCAALQAREAVSLDGLRRAREADEGVPADQRGRGVGGEVALARREPAQRGGRHIGLARALCHEMPNTLRALTDGEISEEHATAMARETAWLPVEQRRAVDALMSCRLGPIGVKKLAAEARAHAQRLDQESAVAHLERCTAERRVSVRPATGGMAYLTALLPMPQAVAVFANLHRDASTAVGVGDTAGRTRDQIMADLLVERTTGQHSAPAIPTEIHLVMTDATLLAGDPTSGWLPGQGPIPAEQARQMATDPEAEVFLRRLFTAPESGLLVSMDSKARVFPPLLRRMLVLRDDVCRTPWCEAPIRHADHAKSHRDGGQTSYANGSGLCARCNYTKEHAGWRHEATPDGLDVITPTGHRYENRTSPLLSRMYRSRHERSVSSDAPEARAAAVMSGWNTARTLARLSMAAALAGPDHRLELRGISPPTQPGTICRVGAAVPPYS</sequence>
<feature type="domain" description="HNH nuclease" evidence="1">
    <location>
        <begin position="364"/>
        <end position="414"/>
    </location>
</feature>
<evidence type="ECO:0000313" key="3">
    <source>
        <dbReference type="Proteomes" id="UP000256727"/>
    </source>
</evidence>
<dbReference type="RefSeq" id="WP_115931125.1">
    <property type="nucleotide sequence ID" value="NZ_QREH01000001.1"/>
</dbReference>
<evidence type="ECO:0000259" key="1">
    <source>
        <dbReference type="SMART" id="SM00507"/>
    </source>
</evidence>